<evidence type="ECO:0000256" key="9">
    <source>
        <dbReference type="ARBA" id="ARBA00047745"/>
    </source>
</evidence>
<dbReference type="NCBIfam" id="TIGR03168">
    <property type="entry name" value="1-PFK"/>
    <property type="match status" value="1"/>
</dbReference>
<evidence type="ECO:0000256" key="7">
    <source>
        <dbReference type="ARBA" id="ARBA00022840"/>
    </source>
</evidence>
<dbReference type="EC" id="2.7.1.56" evidence="2"/>
<dbReference type="InterPro" id="IPR029056">
    <property type="entry name" value="Ribokinase-like"/>
</dbReference>
<name>A0A3B1CUS8_9ZZZZ</name>
<evidence type="ECO:0000256" key="5">
    <source>
        <dbReference type="ARBA" id="ARBA00022741"/>
    </source>
</evidence>
<evidence type="ECO:0000256" key="2">
    <source>
        <dbReference type="ARBA" id="ARBA00012131"/>
    </source>
</evidence>
<keyword evidence="6 11" id="KW-0418">Kinase</keyword>
<keyword evidence="7" id="KW-0067">ATP-binding</keyword>
<evidence type="ECO:0000256" key="6">
    <source>
        <dbReference type="ARBA" id="ARBA00022777"/>
    </source>
</evidence>
<dbReference type="Pfam" id="PF00294">
    <property type="entry name" value="PfkB"/>
    <property type="match status" value="1"/>
</dbReference>
<accession>A0A3B1CUS8</accession>
<evidence type="ECO:0000256" key="4">
    <source>
        <dbReference type="ARBA" id="ARBA00022679"/>
    </source>
</evidence>
<dbReference type="AlphaFoldDB" id="A0A3B1CUS8"/>
<dbReference type="FunFam" id="3.40.1190.20:FF:000001">
    <property type="entry name" value="Phosphofructokinase"/>
    <property type="match status" value="1"/>
</dbReference>
<evidence type="ECO:0000259" key="10">
    <source>
        <dbReference type="Pfam" id="PF00294"/>
    </source>
</evidence>
<dbReference type="GO" id="GO:0005829">
    <property type="term" value="C:cytosol"/>
    <property type="evidence" value="ECO:0007669"/>
    <property type="project" value="TreeGrafter"/>
</dbReference>
<keyword evidence="5" id="KW-0547">Nucleotide-binding</keyword>
<dbReference type="SUPFAM" id="SSF53613">
    <property type="entry name" value="Ribokinase-like"/>
    <property type="match status" value="1"/>
</dbReference>
<dbReference type="GO" id="GO:0044281">
    <property type="term" value="P:small molecule metabolic process"/>
    <property type="evidence" value="ECO:0007669"/>
    <property type="project" value="UniProtKB-ARBA"/>
</dbReference>
<dbReference type="InterPro" id="IPR017583">
    <property type="entry name" value="Tagatose/fructose_Pkinase"/>
</dbReference>
<comment type="catalytic activity">
    <reaction evidence="9">
        <text>beta-D-fructose 1-phosphate + ATP = beta-D-fructose 1,6-bisphosphate + ADP + H(+)</text>
        <dbReference type="Rhea" id="RHEA:14213"/>
        <dbReference type="ChEBI" id="CHEBI:15378"/>
        <dbReference type="ChEBI" id="CHEBI:30616"/>
        <dbReference type="ChEBI" id="CHEBI:32966"/>
        <dbReference type="ChEBI" id="CHEBI:138881"/>
        <dbReference type="ChEBI" id="CHEBI:456216"/>
        <dbReference type="EC" id="2.7.1.56"/>
    </reaction>
</comment>
<evidence type="ECO:0000256" key="8">
    <source>
        <dbReference type="ARBA" id="ARBA00032802"/>
    </source>
</evidence>
<dbReference type="Gene3D" id="3.40.1190.20">
    <property type="match status" value="1"/>
</dbReference>
<dbReference type="PROSITE" id="PS00584">
    <property type="entry name" value="PFKB_KINASES_2"/>
    <property type="match status" value="1"/>
</dbReference>
<gene>
    <name evidence="11" type="ORF">MNBD_NITROSPIRAE03-738</name>
</gene>
<dbReference type="NCBIfam" id="TIGR03828">
    <property type="entry name" value="pfkB"/>
    <property type="match status" value="1"/>
</dbReference>
<dbReference type="InterPro" id="IPR022463">
    <property type="entry name" value="1-PFruKinase"/>
</dbReference>
<evidence type="ECO:0000256" key="1">
    <source>
        <dbReference type="ARBA" id="ARBA00010688"/>
    </source>
</evidence>
<comment type="similarity">
    <text evidence="1">Belongs to the carbohydrate kinase PfkB family.</text>
</comment>
<dbReference type="GO" id="GO:0008662">
    <property type="term" value="F:1-phosphofructokinase activity"/>
    <property type="evidence" value="ECO:0007669"/>
    <property type="project" value="UniProtKB-EC"/>
</dbReference>
<dbReference type="InterPro" id="IPR011611">
    <property type="entry name" value="PfkB_dom"/>
</dbReference>
<dbReference type="GO" id="GO:0016052">
    <property type="term" value="P:carbohydrate catabolic process"/>
    <property type="evidence" value="ECO:0007669"/>
    <property type="project" value="UniProtKB-ARBA"/>
</dbReference>
<dbReference type="PANTHER" id="PTHR46566:SF2">
    <property type="entry name" value="ATP-DEPENDENT 6-PHOSPHOFRUCTOKINASE ISOZYME 2"/>
    <property type="match status" value="1"/>
</dbReference>
<organism evidence="11">
    <name type="scientific">hydrothermal vent metagenome</name>
    <dbReference type="NCBI Taxonomy" id="652676"/>
    <lineage>
        <taxon>unclassified sequences</taxon>
        <taxon>metagenomes</taxon>
        <taxon>ecological metagenomes</taxon>
    </lineage>
</organism>
<evidence type="ECO:0000313" key="11">
    <source>
        <dbReference type="EMBL" id="VAX34366.1"/>
    </source>
</evidence>
<evidence type="ECO:0000256" key="3">
    <source>
        <dbReference type="ARBA" id="ARBA00013596"/>
    </source>
</evidence>
<reference evidence="11" key="1">
    <citation type="submission" date="2018-06" db="EMBL/GenBank/DDBJ databases">
        <authorList>
            <person name="Zhirakovskaya E."/>
        </authorList>
    </citation>
    <scope>NUCLEOTIDE SEQUENCE</scope>
</reference>
<protein>
    <recommendedName>
        <fullName evidence="3">1-phosphofructokinase</fullName>
        <ecNumber evidence="2">2.7.1.56</ecNumber>
    </recommendedName>
    <alternativeName>
        <fullName evidence="8">Fructose 1-phosphate kinase</fullName>
    </alternativeName>
</protein>
<sequence>MIYTITLNPAMDRTLWVERIRPDDSNRIKKEQRYAGGKGIDVSRVLTALGVVNKALGFVGGFAGEELEGRLLNEGIACDFVRISGETRTNIIVNETSTGNQTVFNARGPEIRPYEVMQMIHKVEKVENPEIVVISGSLPPGVNPEIYRKIIEIFKGRGAMVILDTDGDALRVGINGLPDVIKPNIHELGRLVGKELQKQDEIISAANSVLKQGTRIVLVSMGAEGVLLISEKEQYLASPPKVKVENTIGAGDSAVAGFIYGLSNGKTLKESLTYAVAAGTATTLKPGTALCRKEDFLELVPQINIHSTGS</sequence>
<dbReference type="GO" id="GO:0005524">
    <property type="term" value="F:ATP binding"/>
    <property type="evidence" value="ECO:0007669"/>
    <property type="project" value="UniProtKB-KW"/>
</dbReference>
<dbReference type="CDD" id="cd01164">
    <property type="entry name" value="FruK_PfkB_like"/>
    <property type="match status" value="1"/>
</dbReference>
<dbReference type="PANTHER" id="PTHR46566">
    <property type="entry name" value="1-PHOSPHOFRUCTOKINASE-RELATED"/>
    <property type="match status" value="1"/>
</dbReference>
<proteinExistence type="inferred from homology"/>
<dbReference type="EMBL" id="UOGI01000304">
    <property type="protein sequence ID" value="VAX34366.1"/>
    <property type="molecule type" value="Genomic_DNA"/>
</dbReference>
<feature type="domain" description="Carbohydrate kinase PfkB" evidence="10">
    <location>
        <begin position="11"/>
        <end position="292"/>
    </location>
</feature>
<keyword evidence="4 11" id="KW-0808">Transferase</keyword>
<dbReference type="PIRSF" id="PIRSF000535">
    <property type="entry name" value="1PFK/6PFK/LacC"/>
    <property type="match status" value="1"/>
</dbReference>
<dbReference type="InterPro" id="IPR002173">
    <property type="entry name" value="Carboh/pur_kinase_PfkB_CS"/>
</dbReference>